<comment type="caution">
    <text evidence="1">The sequence shown here is derived from an EMBL/GenBank/DDBJ whole genome shotgun (WGS) entry which is preliminary data.</text>
</comment>
<organism evidence="1">
    <name type="scientific">marine sediment metagenome</name>
    <dbReference type="NCBI Taxonomy" id="412755"/>
    <lineage>
        <taxon>unclassified sequences</taxon>
        <taxon>metagenomes</taxon>
        <taxon>ecological metagenomes</taxon>
    </lineage>
</organism>
<sequence length="45" mass="5001">MKEVYQGIFLIEEKGRFSPSDNIYVLAGSDGLIYDAGYGSKKALR</sequence>
<dbReference type="AlphaFoldDB" id="A0A0F9BA26"/>
<reference evidence="1" key="1">
    <citation type="journal article" date="2015" name="Nature">
        <title>Complex archaea that bridge the gap between prokaryotes and eukaryotes.</title>
        <authorList>
            <person name="Spang A."/>
            <person name="Saw J.H."/>
            <person name="Jorgensen S.L."/>
            <person name="Zaremba-Niedzwiedzka K."/>
            <person name="Martijn J."/>
            <person name="Lind A.E."/>
            <person name="van Eijk R."/>
            <person name="Schleper C."/>
            <person name="Guy L."/>
            <person name="Ettema T.J."/>
        </authorList>
    </citation>
    <scope>NUCLEOTIDE SEQUENCE</scope>
</reference>
<dbReference type="EMBL" id="LAZR01038845">
    <property type="protein sequence ID" value="KKL18500.1"/>
    <property type="molecule type" value="Genomic_DNA"/>
</dbReference>
<feature type="non-terminal residue" evidence="1">
    <location>
        <position position="45"/>
    </location>
</feature>
<gene>
    <name evidence="1" type="ORF">LCGC14_2474880</name>
</gene>
<evidence type="ECO:0008006" key="2">
    <source>
        <dbReference type="Google" id="ProtNLM"/>
    </source>
</evidence>
<name>A0A0F9BA26_9ZZZZ</name>
<accession>A0A0F9BA26</accession>
<evidence type="ECO:0000313" key="1">
    <source>
        <dbReference type="EMBL" id="KKL18500.1"/>
    </source>
</evidence>
<proteinExistence type="predicted"/>
<protein>
    <recommendedName>
        <fullName evidence="2">Metallo-beta-lactamase domain-containing protein</fullName>
    </recommendedName>
</protein>